<evidence type="ECO:0000256" key="4">
    <source>
        <dbReference type="ARBA" id="ARBA00022857"/>
    </source>
</evidence>
<protein>
    <recommendedName>
        <fullName evidence="7">N-acetyl-gamma-glutamyl-phosphate reductase</fullName>
        <shortName evidence="7">AGPR</shortName>
        <ecNumber evidence="7">1.2.1.38</ecNumber>
    </recommendedName>
    <alternativeName>
        <fullName evidence="7">N-acetyl-glutamate semialdehyde dehydrogenase</fullName>
        <shortName evidence="7">NAGSA dehydrogenase</shortName>
    </alternativeName>
</protein>
<keyword evidence="4 7" id="KW-0521">NADP</keyword>
<dbReference type="NCBIfam" id="TIGR01850">
    <property type="entry name" value="argC"/>
    <property type="match status" value="1"/>
</dbReference>
<dbReference type="GO" id="GO:0003942">
    <property type="term" value="F:N-acetyl-gamma-glutamyl-phosphate reductase activity"/>
    <property type="evidence" value="ECO:0007669"/>
    <property type="project" value="UniProtKB-UniRule"/>
</dbReference>
<evidence type="ECO:0000313" key="11">
    <source>
        <dbReference type="Proteomes" id="UP000184476"/>
    </source>
</evidence>
<dbReference type="UniPathway" id="UPA00068">
    <property type="reaction ID" value="UER00108"/>
</dbReference>
<dbReference type="PROSITE" id="PS01224">
    <property type="entry name" value="ARGC"/>
    <property type="match status" value="1"/>
</dbReference>
<organism evidence="10 11">
    <name type="scientific">Seinonella peptonophila</name>
    <dbReference type="NCBI Taxonomy" id="112248"/>
    <lineage>
        <taxon>Bacteria</taxon>
        <taxon>Bacillati</taxon>
        <taxon>Bacillota</taxon>
        <taxon>Bacilli</taxon>
        <taxon>Bacillales</taxon>
        <taxon>Thermoactinomycetaceae</taxon>
        <taxon>Seinonella</taxon>
    </lineage>
</organism>
<dbReference type="GO" id="GO:0005737">
    <property type="term" value="C:cytoplasm"/>
    <property type="evidence" value="ECO:0007669"/>
    <property type="project" value="UniProtKB-SubCell"/>
</dbReference>
<dbReference type="OrthoDB" id="9801289at2"/>
<feature type="active site" evidence="7 8">
    <location>
        <position position="147"/>
    </location>
</feature>
<evidence type="ECO:0000256" key="7">
    <source>
        <dbReference type="HAMAP-Rule" id="MF_00150"/>
    </source>
</evidence>
<dbReference type="InterPro" id="IPR050085">
    <property type="entry name" value="AGPR"/>
</dbReference>
<dbReference type="EC" id="1.2.1.38" evidence="7"/>
<dbReference type="EMBL" id="FQVL01000005">
    <property type="protein sequence ID" value="SHE95812.1"/>
    <property type="molecule type" value="Genomic_DNA"/>
</dbReference>
<keyword evidence="7" id="KW-0963">Cytoplasm</keyword>
<dbReference type="Proteomes" id="UP000184476">
    <property type="component" value="Unassembled WGS sequence"/>
</dbReference>
<feature type="domain" description="Semialdehyde dehydrogenase NAD-binding" evidence="9">
    <location>
        <begin position="2"/>
        <end position="139"/>
    </location>
</feature>
<comment type="similarity">
    <text evidence="7">Belongs to the NAGSA dehydrogenase family. Type 1 subfamily.</text>
</comment>
<dbReference type="Gene3D" id="3.30.360.10">
    <property type="entry name" value="Dihydrodipicolinate Reductase, domain 2"/>
    <property type="match status" value="1"/>
</dbReference>
<dbReference type="GO" id="GO:0051287">
    <property type="term" value="F:NAD binding"/>
    <property type="evidence" value="ECO:0007669"/>
    <property type="project" value="InterPro"/>
</dbReference>
<evidence type="ECO:0000256" key="6">
    <source>
        <dbReference type="ARBA" id="ARBA00050557"/>
    </source>
</evidence>
<evidence type="ECO:0000256" key="3">
    <source>
        <dbReference type="ARBA" id="ARBA00022605"/>
    </source>
</evidence>
<comment type="function">
    <text evidence="7">Catalyzes the NADPH-dependent reduction of N-acetyl-5-glutamyl phosphate to yield N-acetyl-L-glutamate 5-semialdehyde.</text>
</comment>
<comment type="pathway">
    <text evidence="1 7">Amino-acid biosynthesis; L-arginine biosynthesis; N(2)-acetyl-L-ornithine from L-glutamate: step 3/4.</text>
</comment>
<dbReference type="SMART" id="SM00859">
    <property type="entry name" value="Semialdhyde_dh"/>
    <property type="match status" value="1"/>
</dbReference>
<reference evidence="10 11" key="1">
    <citation type="submission" date="2016-11" db="EMBL/GenBank/DDBJ databases">
        <authorList>
            <person name="Jaros S."/>
            <person name="Januszkiewicz K."/>
            <person name="Wedrychowicz H."/>
        </authorList>
    </citation>
    <scope>NUCLEOTIDE SEQUENCE [LARGE SCALE GENOMIC DNA]</scope>
    <source>
        <strain evidence="10 11">DSM 44666</strain>
    </source>
</reference>
<dbReference type="PANTHER" id="PTHR32338:SF10">
    <property type="entry name" value="N-ACETYL-GAMMA-GLUTAMYL-PHOSPHATE REDUCTASE, CHLOROPLASTIC-RELATED"/>
    <property type="match status" value="1"/>
</dbReference>
<dbReference type="Pfam" id="PF22698">
    <property type="entry name" value="Semialdhyde_dhC_1"/>
    <property type="match status" value="1"/>
</dbReference>
<comment type="subcellular location">
    <subcellularLocation>
        <location evidence="7">Cytoplasm</location>
    </subcellularLocation>
</comment>
<dbReference type="PANTHER" id="PTHR32338">
    <property type="entry name" value="N-ACETYL-GAMMA-GLUTAMYL-PHOSPHATE REDUCTASE, CHLOROPLASTIC-RELATED-RELATED"/>
    <property type="match status" value="1"/>
</dbReference>
<dbReference type="CDD" id="cd23934">
    <property type="entry name" value="AGPR_1_C"/>
    <property type="match status" value="1"/>
</dbReference>
<evidence type="ECO:0000259" key="9">
    <source>
        <dbReference type="SMART" id="SM00859"/>
    </source>
</evidence>
<evidence type="ECO:0000256" key="1">
    <source>
        <dbReference type="ARBA" id="ARBA00004862"/>
    </source>
</evidence>
<keyword evidence="11" id="KW-1185">Reference proteome</keyword>
<dbReference type="AlphaFoldDB" id="A0A1M4XRE1"/>
<dbReference type="SUPFAM" id="SSF55347">
    <property type="entry name" value="Glyceraldehyde-3-phosphate dehydrogenase-like, C-terminal domain"/>
    <property type="match status" value="1"/>
</dbReference>
<evidence type="ECO:0000256" key="8">
    <source>
        <dbReference type="PROSITE-ProRule" id="PRU10010"/>
    </source>
</evidence>
<keyword evidence="2 7" id="KW-0055">Arginine biosynthesis</keyword>
<accession>A0A1M4XRE1</accession>
<dbReference type="HAMAP" id="MF_00150">
    <property type="entry name" value="ArgC_type1"/>
    <property type="match status" value="1"/>
</dbReference>
<dbReference type="GO" id="GO:0006526">
    <property type="term" value="P:L-arginine biosynthetic process"/>
    <property type="evidence" value="ECO:0007669"/>
    <property type="project" value="UniProtKB-UniRule"/>
</dbReference>
<gene>
    <name evidence="7" type="primary">argC</name>
    <name evidence="10" type="ORF">SAMN05444392_105128</name>
</gene>
<dbReference type="InterPro" id="IPR023013">
    <property type="entry name" value="AGPR_AS"/>
</dbReference>
<dbReference type="SUPFAM" id="SSF51735">
    <property type="entry name" value="NAD(P)-binding Rossmann-fold domains"/>
    <property type="match status" value="1"/>
</dbReference>
<dbReference type="GO" id="GO:0070401">
    <property type="term" value="F:NADP+ binding"/>
    <property type="evidence" value="ECO:0007669"/>
    <property type="project" value="InterPro"/>
</dbReference>
<evidence type="ECO:0000313" key="10">
    <source>
        <dbReference type="EMBL" id="SHE95812.1"/>
    </source>
</evidence>
<dbReference type="CDD" id="cd17895">
    <property type="entry name" value="AGPR_1_N"/>
    <property type="match status" value="1"/>
</dbReference>
<dbReference type="Pfam" id="PF01118">
    <property type="entry name" value="Semialdhyde_dh"/>
    <property type="match status" value="1"/>
</dbReference>
<name>A0A1M4XRE1_9BACL</name>
<dbReference type="RefSeq" id="WP_073154743.1">
    <property type="nucleotide sequence ID" value="NZ_FQVL01000005.1"/>
</dbReference>
<dbReference type="FunFam" id="3.30.360.10:FF:000014">
    <property type="entry name" value="N-acetyl-gamma-glutamyl-phosphate reductase"/>
    <property type="match status" value="1"/>
</dbReference>
<dbReference type="InterPro" id="IPR058924">
    <property type="entry name" value="AGPR_dimerisation_dom"/>
</dbReference>
<dbReference type="InterPro" id="IPR036291">
    <property type="entry name" value="NAD(P)-bd_dom_sf"/>
</dbReference>
<evidence type="ECO:0000256" key="5">
    <source>
        <dbReference type="ARBA" id="ARBA00023002"/>
    </source>
</evidence>
<dbReference type="InterPro" id="IPR000534">
    <property type="entry name" value="Semialdehyde_DH_NAD-bd"/>
</dbReference>
<dbReference type="STRING" id="112248.SAMN05444392_105128"/>
<keyword evidence="5 7" id="KW-0560">Oxidoreductase</keyword>
<evidence type="ECO:0000256" key="2">
    <source>
        <dbReference type="ARBA" id="ARBA00022571"/>
    </source>
</evidence>
<proteinExistence type="inferred from homology"/>
<comment type="catalytic activity">
    <reaction evidence="6 7">
        <text>N-acetyl-L-glutamate 5-semialdehyde + phosphate + NADP(+) = N-acetyl-L-glutamyl 5-phosphate + NADPH + H(+)</text>
        <dbReference type="Rhea" id="RHEA:21588"/>
        <dbReference type="ChEBI" id="CHEBI:15378"/>
        <dbReference type="ChEBI" id="CHEBI:29123"/>
        <dbReference type="ChEBI" id="CHEBI:43474"/>
        <dbReference type="ChEBI" id="CHEBI:57783"/>
        <dbReference type="ChEBI" id="CHEBI:57936"/>
        <dbReference type="ChEBI" id="CHEBI:58349"/>
        <dbReference type="EC" id="1.2.1.38"/>
    </reaction>
</comment>
<dbReference type="Gene3D" id="3.40.50.720">
    <property type="entry name" value="NAD(P)-binding Rossmann-like Domain"/>
    <property type="match status" value="1"/>
</dbReference>
<dbReference type="InterPro" id="IPR000706">
    <property type="entry name" value="AGPR_type-1"/>
</dbReference>
<keyword evidence="3 7" id="KW-0028">Amino-acid biosynthesis</keyword>
<sequence length="342" mass="38093">MKAVIIGATGYGGLELIRLLQSHPQIDALSCVSTSQSGEAIAKIYPHLTHMKSRLEALEIDQLVQGDELIFFATPHGVSSQLAPSFIEKGCVVIDLSGDFRLPGDEYRQWYQREPAPPQWQKKSIYGLTEWVDDTILDASLIANPGCFATASLLAILPLLKHQLIEPRLVIDGKTGVSGAGRTADATFIFSELNENIRPYRVVGHQHIPEMERYAKLFSGQPEVLITFTPHLVPMTRGMIVTIYAHVRPEYQAFDFNEVYQTYYEKSPFIRLFPNGFPQSKHVQGSNFCDIGWSFDQRTNQLIIIAAIDNLVKGAAGQAIQNANLRFGYPQESGLLFSPLSP</sequence>